<comment type="similarity">
    <text evidence="9">Belongs to the small GTPase superfamily. RasD family.</text>
</comment>
<comment type="subcellular location">
    <subcellularLocation>
        <location evidence="1">Cell membrane</location>
        <topology evidence="1">Lipid-anchor</topology>
    </subcellularLocation>
</comment>
<dbReference type="GO" id="GO:0005525">
    <property type="term" value="F:GTP binding"/>
    <property type="evidence" value="ECO:0007669"/>
    <property type="project" value="UniProtKB-KW"/>
</dbReference>
<dbReference type="PRINTS" id="PR00449">
    <property type="entry name" value="RASTRNSFRMNG"/>
</dbReference>
<reference evidence="10 11" key="1">
    <citation type="submission" date="2020-08" db="EMBL/GenBank/DDBJ databases">
        <authorList>
            <person name="Hejnol A."/>
        </authorList>
    </citation>
    <scope>NUCLEOTIDE SEQUENCE [LARGE SCALE GENOMIC DNA]</scope>
</reference>
<evidence type="ECO:0000256" key="7">
    <source>
        <dbReference type="ARBA" id="ARBA00023288"/>
    </source>
</evidence>
<dbReference type="GO" id="GO:0003924">
    <property type="term" value="F:GTPase activity"/>
    <property type="evidence" value="ECO:0007669"/>
    <property type="project" value="InterPro"/>
</dbReference>
<dbReference type="PROSITE" id="PS51420">
    <property type="entry name" value="RHO"/>
    <property type="match status" value="1"/>
</dbReference>
<keyword evidence="6" id="KW-0472">Membrane</keyword>
<dbReference type="AlphaFoldDB" id="A0A7I8VUX6"/>
<protein>
    <submittedName>
        <fullName evidence="10">DgyrCDS7079</fullName>
    </submittedName>
</protein>
<dbReference type="SUPFAM" id="SSF52540">
    <property type="entry name" value="P-loop containing nucleoside triphosphate hydrolases"/>
    <property type="match status" value="1"/>
</dbReference>
<evidence type="ECO:0000256" key="1">
    <source>
        <dbReference type="ARBA" id="ARBA00004193"/>
    </source>
</evidence>
<gene>
    <name evidence="10" type="ORF">DGYR_LOCUS6757</name>
</gene>
<evidence type="ECO:0000313" key="10">
    <source>
        <dbReference type="EMBL" id="CAD5118368.1"/>
    </source>
</evidence>
<dbReference type="SMART" id="SM00175">
    <property type="entry name" value="RAB"/>
    <property type="match status" value="1"/>
</dbReference>
<evidence type="ECO:0000256" key="4">
    <source>
        <dbReference type="ARBA" id="ARBA00022741"/>
    </source>
</evidence>
<dbReference type="OrthoDB" id="265044at2759"/>
<dbReference type="SMART" id="SM00173">
    <property type="entry name" value="RAS"/>
    <property type="match status" value="1"/>
</dbReference>
<proteinExistence type="inferred from homology"/>
<evidence type="ECO:0000256" key="6">
    <source>
        <dbReference type="ARBA" id="ARBA00023136"/>
    </source>
</evidence>
<dbReference type="InterPro" id="IPR005225">
    <property type="entry name" value="Small_GTP-bd"/>
</dbReference>
<keyword evidence="2" id="KW-1003">Cell membrane</keyword>
<sequence length="357" mass="39985">MTAGVTANSHLDDFTGESRSEDCCRSFFSGFLIEILKIVLRNCSSNKTDGKLYSRMAIHSAPNSPFKRCRADRIGLLGRSSASVDEPDTIPAKNCRRLVVVGSARVGKTSLVQRFLHGKFEDSYTPTIEDFHSKIYRIRGEAYRLDILDTSGNHPFPAMRRLSLLTGDLFVLVYALDQRETFEEVKQLQKQILESKVGRLGQGKSKSSVIPMVFVGNKCEQDEREIGEDEARELANLFPGCANVEASAKININVEEIFVKLFMLAKLPTEMSPNLHRKVAPSFIGFRRSQSSDSEDDSCKDSFRRRMTMRRRMSDACGAVTPNARRPSIRTDLLLMQARKAHGGSFESAAHNKCSVM</sequence>
<evidence type="ECO:0000313" key="11">
    <source>
        <dbReference type="Proteomes" id="UP000549394"/>
    </source>
</evidence>
<evidence type="ECO:0000256" key="5">
    <source>
        <dbReference type="ARBA" id="ARBA00023134"/>
    </source>
</evidence>
<keyword evidence="11" id="KW-1185">Reference proteome</keyword>
<dbReference type="InterPro" id="IPR027417">
    <property type="entry name" value="P-loop_NTPase"/>
</dbReference>
<name>A0A7I8VUX6_9ANNE</name>
<evidence type="ECO:0000256" key="3">
    <source>
        <dbReference type="ARBA" id="ARBA00022481"/>
    </source>
</evidence>
<dbReference type="GO" id="GO:0007165">
    <property type="term" value="P:signal transduction"/>
    <property type="evidence" value="ECO:0007669"/>
    <property type="project" value="TreeGrafter"/>
</dbReference>
<dbReference type="EMBL" id="CAJFCJ010000008">
    <property type="protein sequence ID" value="CAD5118368.1"/>
    <property type="molecule type" value="Genomic_DNA"/>
</dbReference>
<dbReference type="Pfam" id="PF00071">
    <property type="entry name" value="Ras"/>
    <property type="match status" value="1"/>
</dbReference>
<keyword evidence="4" id="KW-0547">Nucleotide-binding</keyword>
<dbReference type="NCBIfam" id="TIGR00231">
    <property type="entry name" value="small_GTP"/>
    <property type="match status" value="1"/>
</dbReference>
<keyword evidence="7" id="KW-0449">Lipoprotein</keyword>
<keyword evidence="3" id="KW-0488">Methylation</keyword>
<dbReference type="InterPro" id="IPR001806">
    <property type="entry name" value="Small_GTPase"/>
</dbReference>
<dbReference type="FunFam" id="3.40.50.300:FF:000475">
    <property type="entry name" value="GTP-binding protein Rhes"/>
    <property type="match status" value="1"/>
</dbReference>
<comment type="caution">
    <text evidence="10">The sequence shown here is derived from an EMBL/GenBank/DDBJ whole genome shotgun (WGS) entry which is preliminary data.</text>
</comment>
<dbReference type="GO" id="GO:0031681">
    <property type="term" value="F:G-protein beta-subunit binding"/>
    <property type="evidence" value="ECO:0007669"/>
    <property type="project" value="TreeGrafter"/>
</dbReference>
<dbReference type="Proteomes" id="UP000549394">
    <property type="component" value="Unassembled WGS sequence"/>
</dbReference>
<dbReference type="Gene3D" id="3.40.50.300">
    <property type="entry name" value="P-loop containing nucleotide triphosphate hydrolases"/>
    <property type="match status" value="1"/>
</dbReference>
<evidence type="ECO:0000256" key="2">
    <source>
        <dbReference type="ARBA" id="ARBA00022475"/>
    </source>
</evidence>
<dbReference type="SMART" id="SM00174">
    <property type="entry name" value="RHO"/>
    <property type="match status" value="1"/>
</dbReference>
<keyword evidence="8" id="KW-0636">Prenylation</keyword>
<dbReference type="PANTHER" id="PTHR46149:SF3">
    <property type="entry name" value="MIP08469P"/>
    <property type="match status" value="1"/>
</dbReference>
<dbReference type="PROSITE" id="PS51419">
    <property type="entry name" value="RAB"/>
    <property type="match status" value="1"/>
</dbReference>
<evidence type="ECO:0000256" key="9">
    <source>
        <dbReference type="ARBA" id="ARBA00038061"/>
    </source>
</evidence>
<dbReference type="GO" id="GO:0005886">
    <property type="term" value="C:plasma membrane"/>
    <property type="evidence" value="ECO:0007669"/>
    <property type="project" value="UniProtKB-SubCell"/>
</dbReference>
<evidence type="ECO:0000256" key="8">
    <source>
        <dbReference type="ARBA" id="ARBA00023289"/>
    </source>
</evidence>
<keyword evidence="5" id="KW-0342">GTP-binding</keyword>
<dbReference type="PANTHER" id="PTHR46149">
    <property type="entry name" value="MIP08469P"/>
    <property type="match status" value="1"/>
</dbReference>
<dbReference type="InterPro" id="IPR052236">
    <property type="entry name" value="Small_GTPase_RasD"/>
</dbReference>
<dbReference type="PROSITE" id="PS51421">
    <property type="entry name" value="RAS"/>
    <property type="match status" value="1"/>
</dbReference>
<accession>A0A7I8VUX6</accession>
<organism evidence="10 11">
    <name type="scientific">Dimorphilus gyrociliatus</name>
    <dbReference type="NCBI Taxonomy" id="2664684"/>
    <lineage>
        <taxon>Eukaryota</taxon>
        <taxon>Metazoa</taxon>
        <taxon>Spiralia</taxon>
        <taxon>Lophotrochozoa</taxon>
        <taxon>Annelida</taxon>
        <taxon>Polychaeta</taxon>
        <taxon>Polychaeta incertae sedis</taxon>
        <taxon>Dinophilidae</taxon>
        <taxon>Dimorphilus</taxon>
    </lineage>
</organism>